<evidence type="ECO:0000313" key="1">
    <source>
        <dbReference type="EMBL" id="MCI41575.1"/>
    </source>
</evidence>
<proteinExistence type="predicted"/>
<comment type="caution">
    <text evidence="1">The sequence shown here is derived from an EMBL/GenBank/DDBJ whole genome shotgun (WGS) entry which is preliminary data.</text>
</comment>
<dbReference type="Proteomes" id="UP000265520">
    <property type="component" value="Unassembled WGS sequence"/>
</dbReference>
<dbReference type="EMBL" id="LXQA010293855">
    <property type="protein sequence ID" value="MCI41575.1"/>
    <property type="molecule type" value="Genomic_DNA"/>
</dbReference>
<protein>
    <submittedName>
        <fullName evidence="1">Uncharacterized protein</fullName>
    </submittedName>
</protein>
<name>A0A392S130_9FABA</name>
<dbReference type="AlphaFoldDB" id="A0A392S130"/>
<reference evidence="1 2" key="1">
    <citation type="journal article" date="2018" name="Front. Plant Sci.">
        <title>Red Clover (Trifolium pratense) and Zigzag Clover (T. medium) - A Picture of Genomic Similarities and Differences.</title>
        <authorList>
            <person name="Dluhosova J."/>
            <person name="Istvanek J."/>
            <person name="Nedelnik J."/>
            <person name="Repkova J."/>
        </authorList>
    </citation>
    <scope>NUCLEOTIDE SEQUENCE [LARGE SCALE GENOMIC DNA]</scope>
    <source>
        <strain evidence="2">cv. 10/8</strain>
        <tissue evidence="1">Leaf</tissue>
    </source>
</reference>
<sequence>MTLIAYAQGRAWQRQQVTLSTVKGEAWALLQAMKEANHR</sequence>
<accession>A0A392S130</accession>
<feature type="non-terminal residue" evidence="1">
    <location>
        <position position="39"/>
    </location>
</feature>
<keyword evidence="2" id="KW-1185">Reference proteome</keyword>
<organism evidence="1 2">
    <name type="scientific">Trifolium medium</name>
    <dbReference type="NCBI Taxonomy" id="97028"/>
    <lineage>
        <taxon>Eukaryota</taxon>
        <taxon>Viridiplantae</taxon>
        <taxon>Streptophyta</taxon>
        <taxon>Embryophyta</taxon>
        <taxon>Tracheophyta</taxon>
        <taxon>Spermatophyta</taxon>
        <taxon>Magnoliopsida</taxon>
        <taxon>eudicotyledons</taxon>
        <taxon>Gunneridae</taxon>
        <taxon>Pentapetalae</taxon>
        <taxon>rosids</taxon>
        <taxon>fabids</taxon>
        <taxon>Fabales</taxon>
        <taxon>Fabaceae</taxon>
        <taxon>Papilionoideae</taxon>
        <taxon>50 kb inversion clade</taxon>
        <taxon>NPAAA clade</taxon>
        <taxon>Hologalegina</taxon>
        <taxon>IRL clade</taxon>
        <taxon>Trifolieae</taxon>
        <taxon>Trifolium</taxon>
    </lineage>
</organism>
<evidence type="ECO:0000313" key="2">
    <source>
        <dbReference type="Proteomes" id="UP000265520"/>
    </source>
</evidence>